<dbReference type="InterPro" id="IPR016024">
    <property type="entry name" value="ARM-type_fold"/>
</dbReference>
<keyword evidence="3" id="KW-1185">Reference proteome</keyword>
<evidence type="ECO:0000313" key="2">
    <source>
        <dbReference type="EMBL" id="KAG9442854.1"/>
    </source>
</evidence>
<dbReference type="PANTHER" id="PTHR10257">
    <property type="entry name" value="SERINE/THREONINE PROTEIN PHOSPHATASE 2A PP2A REGULATORY SUBUNIT B"/>
    <property type="match status" value="1"/>
</dbReference>
<evidence type="ECO:0008006" key="4">
    <source>
        <dbReference type="Google" id="ProtNLM"/>
    </source>
</evidence>
<comment type="caution">
    <text evidence="2">The sequence shown here is derived from an EMBL/GenBank/DDBJ whole genome shotgun (WGS) entry which is preliminary data.</text>
</comment>
<evidence type="ECO:0000313" key="3">
    <source>
        <dbReference type="Proteomes" id="UP000825729"/>
    </source>
</evidence>
<dbReference type="PANTHER" id="PTHR10257:SF28">
    <property type="entry name" value="SERINE_THREONINE PROTEIN PHOSPHATASE 2A REGULATORY SUBUNIT"/>
    <property type="match status" value="1"/>
</dbReference>
<dbReference type="FunFam" id="1.25.10.10:FF:000548">
    <property type="entry name" value="Serine/threonine protein phosphatase 2A regulatory subunit"/>
    <property type="match status" value="1"/>
</dbReference>
<evidence type="ECO:0000256" key="1">
    <source>
        <dbReference type="SAM" id="MobiDB-lite"/>
    </source>
</evidence>
<dbReference type="GO" id="GO:0007165">
    <property type="term" value="P:signal transduction"/>
    <property type="evidence" value="ECO:0007669"/>
    <property type="project" value="InterPro"/>
</dbReference>
<feature type="region of interest" description="Disordered" evidence="1">
    <location>
        <begin position="25"/>
        <end position="59"/>
    </location>
</feature>
<dbReference type="InterPro" id="IPR002554">
    <property type="entry name" value="PP2A_B56"/>
</dbReference>
<dbReference type="GO" id="GO:0000159">
    <property type="term" value="C:protein phosphatase type 2A complex"/>
    <property type="evidence" value="ECO:0007669"/>
    <property type="project" value="InterPro"/>
</dbReference>
<dbReference type="GO" id="GO:0019888">
    <property type="term" value="F:protein phosphatase regulator activity"/>
    <property type="evidence" value="ECO:0007669"/>
    <property type="project" value="InterPro"/>
</dbReference>
<gene>
    <name evidence="2" type="ORF">H6P81_018708</name>
</gene>
<dbReference type="Gene3D" id="1.25.10.10">
    <property type="entry name" value="Leucine-rich Repeat Variant"/>
    <property type="match status" value="1"/>
</dbReference>
<dbReference type="Proteomes" id="UP000825729">
    <property type="component" value="Unassembled WGS sequence"/>
</dbReference>
<accession>A0AAV7E3U7</accession>
<proteinExistence type="predicted"/>
<dbReference type="SUPFAM" id="SSF48371">
    <property type="entry name" value="ARM repeat"/>
    <property type="match status" value="1"/>
</dbReference>
<dbReference type="AlphaFoldDB" id="A0AAV7E3U7"/>
<dbReference type="EMBL" id="JAINDJ010000007">
    <property type="protein sequence ID" value="KAG9442854.1"/>
    <property type="molecule type" value="Genomic_DNA"/>
</dbReference>
<organism evidence="2 3">
    <name type="scientific">Aristolochia fimbriata</name>
    <name type="common">White veined hardy Dutchman's pipe vine</name>
    <dbReference type="NCBI Taxonomy" id="158543"/>
    <lineage>
        <taxon>Eukaryota</taxon>
        <taxon>Viridiplantae</taxon>
        <taxon>Streptophyta</taxon>
        <taxon>Embryophyta</taxon>
        <taxon>Tracheophyta</taxon>
        <taxon>Spermatophyta</taxon>
        <taxon>Magnoliopsida</taxon>
        <taxon>Magnoliidae</taxon>
        <taxon>Piperales</taxon>
        <taxon>Aristolochiaceae</taxon>
        <taxon>Aristolochia</taxon>
    </lineage>
</organism>
<dbReference type="InterPro" id="IPR011989">
    <property type="entry name" value="ARM-like"/>
</dbReference>
<feature type="compositionally biased region" description="Basic residues" evidence="1">
    <location>
        <begin position="33"/>
        <end position="59"/>
    </location>
</feature>
<protein>
    <recommendedName>
        <fullName evidence="4">Serine/threonine protein phosphatase 2A regulatory subunit</fullName>
    </recommendedName>
</protein>
<name>A0AAV7E3U7_ARIFI</name>
<sequence length="502" mass="57526">MMLERGSYWTRRLSFCFPCFGLLGSSSSSSSSSRRRRRRRRRGEMGARKKAPKASPKKKSTTLQYLFDLDAIANGGGGGGCDSPSPKSETEELLSIISICSFVFTFTDPEESPAQQELKRHKLNQILSVVKSSRKPLEDRILTPLFAMLRDNLFRPLPPPCNASVPSELLEEEELGSIYSPAWPHLVLVYDILHRLVLNIEPKILQTHIDEPFLLNLLNLFNSEDRREREALKNIYHRVYSKFASHRSFMRKSMSDAFLHFVFESERHCGIGELLEIWGSIINGFALPLKEEHRQFLVKVLVPLHKPKGMQSYHRQLAYCVTQFVQKEPLLGGVVAKGILRYWPHTNSQKEVLIIGEMEELVEYIDPREFAKFAVPICSQIARCMSSWNSQVAERALYIWNNEHFVKMATQAMEQVLPAVVEALEKNLQWHWSKAIKQLTVDVKAMMEDMEPVLYSKCLQEINLRTSASAQEEMRKLKWERLEMAAATTLLASHSSSIPVSN</sequence>
<dbReference type="Pfam" id="PF01603">
    <property type="entry name" value="B56"/>
    <property type="match status" value="1"/>
</dbReference>
<reference evidence="2 3" key="1">
    <citation type="submission" date="2021-07" db="EMBL/GenBank/DDBJ databases">
        <title>The Aristolochia fimbriata genome: insights into angiosperm evolution, floral development and chemical biosynthesis.</title>
        <authorList>
            <person name="Jiao Y."/>
        </authorList>
    </citation>
    <scope>NUCLEOTIDE SEQUENCE [LARGE SCALE GENOMIC DNA]</scope>
    <source>
        <strain evidence="2">IBCAS-2021</strain>
        <tissue evidence="2">Leaf</tissue>
    </source>
</reference>